<evidence type="ECO:0000313" key="3">
    <source>
        <dbReference type="EMBL" id="HHN52227.1"/>
    </source>
</evidence>
<dbReference type="InterPro" id="IPR008928">
    <property type="entry name" value="6-hairpin_glycosidase_sf"/>
</dbReference>
<dbReference type="InterPro" id="IPR004879">
    <property type="entry name" value="Ssp411-like_TRX"/>
</dbReference>
<organism evidence="2">
    <name type="scientific">Caldiarchaeum subterraneum</name>
    <dbReference type="NCBI Taxonomy" id="311458"/>
    <lineage>
        <taxon>Archaea</taxon>
        <taxon>Nitrososphaerota</taxon>
        <taxon>Candidatus Caldarchaeales</taxon>
        <taxon>Candidatus Caldarchaeaceae</taxon>
        <taxon>Candidatus Caldarchaeum</taxon>
    </lineage>
</organism>
<dbReference type="PIRSF" id="PIRSF006402">
    <property type="entry name" value="UCP006402_thioredoxin"/>
    <property type="match status" value="1"/>
</dbReference>
<protein>
    <submittedName>
        <fullName evidence="2">Thioredoxin domain-containing protein</fullName>
    </submittedName>
</protein>
<dbReference type="PANTHER" id="PTHR42899">
    <property type="entry name" value="SPERMATOGENESIS-ASSOCIATED PROTEIN 20"/>
    <property type="match status" value="1"/>
</dbReference>
<dbReference type="EMBL" id="DRXG01000056">
    <property type="protein sequence ID" value="HHN52227.1"/>
    <property type="molecule type" value="Genomic_DNA"/>
</dbReference>
<sequence>MNMLFSWINMSDGMHKPNRLINERSPYLLQHAYNPVDWYPWGEEALRKAKEENKPIFLSIGYSSCHWCHVMEKESFEDEKIAELLNTYFVPVKVDREERPDIDEFYMKAVIMMTGHGGWPLTIFLTPDLKPFFGGTYFPPRRRGGLRGLDEILRGVAELWRKDPKQIMEAAEQNVSLLKSFYTTEKSVSTPSYNLVVTAFDILATSFDSLYGGFGGAPKFPMPVYLDFLQVYSVLEKESAAVRMVSTTLENMARGGLRDHLGGGFFRYSTDRVWLVPHFEKMLYDNALLARVYMQHHLITGDSFYREVGESTLDWLMNEMMAPSGGFFSAVDADSAEGEGAYYVWRLSELEQILGPELAKIAAKTYAVTDTGNFEHGKNILTMRKRTADLAAELGLDEPTLKQMLEEIRSKLLDARRERPAPAVDDKIIAAWNGLAVSALCTGYRATGEKRYLDAAVKTMDFIISNMWLDNTLHRIYKNGAFINGFLDDYAAVVNALLDVFEVSFEPRYLAVAVDIADKMVELFWDNVDGGFYYTVEDVAEVTRIKDAYDGATPSGNTLAAAALLKLSELTGETKYLQYVEGTFKCFASRLEATPAEHTGLITVLAGFHKSRMEVVLVTESLQDAQPYLAHLYREFKPFRSVVVVHNGNREMLQKYSSLVADKPAKGPVTAYVCENYSCRMPVTSLEEFVKLLS</sequence>
<dbReference type="PANTHER" id="PTHR42899:SF1">
    <property type="entry name" value="SPERMATOGENESIS-ASSOCIATED PROTEIN 20"/>
    <property type="match status" value="1"/>
</dbReference>
<accession>A0A7C4E1D8</accession>
<proteinExistence type="predicted"/>
<dbReference type="CDD" id="cd02955">
    <property type="entry name" value="SSP411"/>
    <property type="match status" value="1"/>
</dbReference>
<dbReference type="Pfam" id="PF03190">
    <property type="entry name" value="Thioredox_DsbH"/>
    <property type="match status" value="1"/>
</dbReference>
<reference evidence="2" key="1">
    <citation type="journal article" date="2020" name="mSystems">
        <title>Genome- and Community-Level Interaction Insights into Carbon Utilization and Element Cycling Functions of Hydrothermarchaeota in Hydrothermal Sediment.</title>
        <authorList>
            <person name="Zhou Z."/>
            <person name="Liu Y."/>
            <person name="Xu W."/>
            <person name="Pan J."/>
            <person name="Luo Z.H."/>
            <person name="Li M."/>
        </authorList>
    </citation>
    <scope>NUCLEOTIDE SEQUENCE [LARGE SCALE GENOMIC DNA]</scope>
    <source>
        <strain evidence="3">SpSt-1073</strain>
        <strain evidence="2">SpSt-613</strain>
    </source>
</reference>
<dbReference type="Gene3D" id="3.40.30.10">
    <property type="entry name" value="Glutaredoxin"/>
    <property type="match status" value="1"/>
</dbReference>
<dbReference type="InterPro" id="IPR036249">
    <property type="entry name" value="Thioredoxin-like_sf"/>
</dbReference>
<dbReference type="GO" id="GO:0005975">
    <property type="term" value="P:carbohydrate metabolic process"/>
    <property type="evidence" value="ECO:0007669"/>
    <property type="project" value="InterPro"/>
</dbReference>
<dbReference type="Gene3D" id="1.50.10.20">
    <property type="match status" value="1"/>
</dbReference>
<dbReference type="SUPFAM" id="SSF52833">
    <property type="entry name" value="Thioredoxin-like"/>
    <property type="match status" value="1"/>
</dbReference>
<evidence type="ECO:0000313" key="2">
    <source>
        <dbReference type="EMBL" id="HGN89901.1"/>
    </source>
</evidence>
<dbReference type="SUPFAM" id="SSF48208">
    <property type="entry name" value="Six-hairpin glycosidases"/>
    <property type="match status" value="1"/>
</dbReference>
<comment type="caution">
    <text evidence="2">The sequence shown here is derived from an EMBL/GenBank/DDBJ whole genome shotgun (WGS) entry which is preliminary data.</text>
</comment>
<evidence type="ECO:0000259" key="1">
    <source>
        <dbReference type="Pfam" id="PF03190"/>
    </source>
</evidence>
<feature type="domain" description="Spermatogenesis-associated protein 20-like TRX" evidence="1">
    <location>
        <begin position="17"/>
        <end position="177"/>
    </location>
</feature>
<name>A0A7C4E1D8_CALS0</name>
<dbReference type="InterPro" id="IPR024705">
    <property type="entry name" value="Ssp411"/>
</dbReference>
<gene>
    <name evidence="3" type="ORF">ENM30_02825</name>
    <name evidence="2" type="ORF">ENT82_02070</name>
</gene>
<dbReference type="EMBL" id="DTAD01000023">
    <property type="protein sequence ID" value="HGN89901.1"/>
    <property type="molecule type" value="Genomic_DNA"/>
</dbReference>
<dbReference type="AlphaFoldDB" id="A0A7C4E1D8"/>